<keyword evidence="3" id="KW-1185">Reference proteome</keyword>
<dbReference type="EMBL" id="CP002961">
    <property type="protein sequence ID" value="AFK04037.1"/>
    <property type="molecule type" value="Genomic_DNA"/>
</dbReference>
<reference evidence="2 3" key="1">
    <citation type="submission" date="2011-07" db="EMBL/GenBank/DDBJ databases">
        <title>The complete genome of chromosome of Emticicia oligotrophica DSM 17448.</title>
        <authorList>
            <consortium name="US DOE Joint Genome Institute (JGI-PGF)"/>
            <person name="Lucas S."/>
            <person name="Han J."/>
            <person name="Lapidus A."/>
            <person name="Bruce D."/>
            <person name="Goodwin L."/>
            <person name="Pitluck S."/>
            <person name="Peters L."/>
            <person name="Kyrpides N."/>
            <person name="Mavromatis K."/>
            <person name="Ivanova N."/>
            <person name="Ovchinnikova G."/>
            <person name="Teshima H."/>
            <person name="Detter J.C."/>
            <person name="Tapia R."/>
            <person name="Han C."/>
            <person name="Land M."/>
            <person name="Hauser L."/>
            <person name="Markowitz V."/>
            <person name="Cheng J.-F."/>
            <person name="Hugenholtz P."/>
            <person name="Woyke T."/>
            <person name="Wu D."/>
            <person name="Tindall B."/>
            <person name="Pomrenke H."/>
            <person name="Brambilla E."/>
            <person name="Klenk H.-P."/>
            <person name="Eisen J.A."/>
        </authorList>
    </citation>
    <scope>NUCLEOTIDE SEQUENCE [LARGE SCALE GENOMIC DNA]</scope>
    <source>
        <strain evidence="2 3">DSM 17448</strain>
    </source>
</reference>
<feature type="transmembrane region" description="Helical" evidence="1">
    <location>
        <begin position="83"/>
        <end position="101"/>
    </location>
</feature>
<accession>A0ABN4ANR5</accession>
<proteinExistence type="predicted"/>
<evidence type="ECO:0000313" key="3">
    <source>
        <dbReference type="Proteomes" id="UP000002875"/>
    </source>
</evidence>
<name>A0ABN4ANR5_EMTOG</name>
<keyword evidence="1" id="KW-0472">Membrane</keyword>
<organism evidence="2 3">
    <name type="scientific">Emticicia oligotrophica (strain DSM 17448 / CIP 109782 / MTCC 6937 / GPTSA100-15)</name>
    <dbReference type="NCBI Taxonomy" id="929562"/>
    <lineage>
        <taxon>Bacteria</taxon>
        <taxon>Pseudomonadati</taxon>
        <taxon>Bacteroidota</taxon>
        <taxon>Cytophagia</taxon>
        <taxon>Cytophagales</taxon>
        <taxon>Leadbetterellaceae</taxon>
        <taxon>Emticicia</taxon>
    </lineage>
</organism>
<evidence type="ECO:0008006" key="4">
    <source>
        <dbReference type="Google" id="ProtNLM"/>
    </source>
</evidence>
<feature type="transmembrane region" description="Helical" evidence="1">
    <location>
        <begin position="52"/>
        <end position="76"/>
    </location>
</feature>
<evidence type="ECO:0000256" key="1">
    <source>
        <dbReference type="SAM" id="Phobius"/>
    </source>
</evidence>
<sequence length="149" mass="17566">MNNFILKKYFIMNKEKTAILLLIIWWGAFTFYAGVVIPIGSKVLGSHTPMGFITQAVTVYFNYLALSIFIFFTFAFRKVRWTYILGILLILGQISLFFWHYKLDPMLNFKTHEVVEKQEFYALHRVYLLTSSVIWLIVSGVLFKNIRFT</sequence>
<dbReference type="Proteomes" id="UP000002875">
    <property type="component" value="Chromosome"/>
</dbReference>
<gene>
    <name evidence="2" type="ordered locus">Emtol_2904</name>
</gene>
<feature type="transmembrane region" description="Helical" evidence="1">
    <location>
        <begin position="121"/>
        <end position="143"/>
    </location>
</feature>
<evidence type="ECO:0000313" key="2">
    <source>
        <dbReference type="EMBL" id="AFK04037.1"/>
    </source>
</evidence>
<keyword evidence="1" id="KW-0812">Transmembrane</keyword>
<feature type="transmembrane region" description="Helical" evidence="1">
    <location>
        <begin position="20"/>
        <end position="40"/>
    </location>
</feature>
<protein>
    <recommendedName>
        <fullName evidence="4">DUF4149 domain-containing protein</fullName>
    </recommendedName>
</protein>
<keyword evidence="1" id="KW-1133">Transmembrane helix</keyword>